<dbReference type="EMBL" id="LRVM01000009">
    <property type="protein sequence ID" value="KXL52193.1"/>
    <property type="molecule type" value="Genomic_DNA"/>
</dbReference>
<evidence type="ECO:0000313" key="1">
    <source>
        <dbReference type="EMBL" id="KXL52193.1"/>
    </source>
</evidence>
<sequence length="206" mass="23277">MKLVDLKVKDAISASNDCSSSYNGYNLLLGRGFCQDYALHLFFDLRMGQVYCSMQLEQAKLVLFKKPLNSISHCAPSDNNAYGLYPLLDFFNVYMCNFCAPAVDKSMEVLFENNSYLGYTEIDITDIVKAWITGDIENKGLLLMGIGDSPLMSYASSDFPVKGMQPFLRLIYDGECEHHSFKCIQSIVEVQSRNEESFLKDQQVMA</sequence>
<dbReference type="RefSeq" id="WP_066089332.1">
    <property type="nucleotide sequence ID" value="NZ_LRVM01000009.1"/>
</dbReference>
<proteinExistence type="predicted"/>
<gene>
    <name evidence="1" type="ORF">CLNEO_23580</name>
</gene>
<reference evidence="1 2" key="1">
    <citation type="submission" date="2016-01" db="EMBL/GenBank/DDBJ databases">
        <title>Genome sequence of Clostridium neopropionicum X4, DSM-3847.</title>
        <authorList>
            <person name="Poehlein A."/>
            <person name="Beck M.H."/>
            <person name="Bengelsdorf F.R."/>
            <person name="Daniel R."/>
            <person name="Duerre P."/>
        </authorList>
    </citation>
    <scope>NUCLEOTIDE SEQUENCE [LARGE SCALE GENOMIC DNA]</scope>
    <source>
        <strain evidence="1 2">DSM-3847</strain>
    </source>
</reference>
<accession>A0A136WCF6</accession>
<protein>
    <submittedName>
        <fullName evidence="1">Uncharacterized protein</fullName>
    </submittedName>
</protein>
<organism evidence="1 2">
    <name type="scientific">Anaerotignum neopropionicum</name>
    <dbReference type="NCBI Taxonomy" id="36847"/>
    <lineage>
        <taxon>Bacteria</taxon>
        <taxon>Bacillati</taxon>
        <taxon>Bacillota</taxon>
        <taxon>Clostridia</taxon>
        <taxon>Lachnospirales</taxon>
        <taxon>Anaerotignaceae</taxon>
        <taxon>Anaerotignum</taxon>
    </lineage>
</organism>
<dbReference type="AlphaFoldDB" id="A0A136WCF6"/>
<dbReference type="NCBIfam" id="NF033679">
    <property type="entry name" value="DNRLRE_dom"/>
    <property type="match status" value="1"/>
</dbReference>
<comment type="caution">
    <text evidence="1">The sequence shown here is derived from an EMBL/GenBank/DDBJ whole genome shotgun (WGS) entry which is preliminary data.</text>
</comment>
<dbReference type="Proteomes" id="UP000070539">
    <property type="component" value="Unassembled WGS sequence"/>
</dbReference>
<name>A0A136WCF6_9FIRM</name>
<dbReference type="STRING" id="36847.CLNEO_23580"/>
<evidence type="ECO:0000313" key="2">
    <source>
        <dbReference type="Proteomes" id="UP000070539"/>
    </source>
</evidence>
<dbReference type="OrthoDB" id="1928775at2"/>
<keyword evidence="2" id="KW-1185">Reference proteome</keyword>